<evidence type="ECO:0000256" key="1">
    <source>
        <dbReference type="ARBA" id="ARBA00022588"/>
    </source>
</evidence>
<keyword evidence="3" id="KW-0812">Transmembrane</keyword>
<dbReference type="GO" id="GO:0008745">
    <property type="term" value="F:N-acetylmuramoyl-L-alanine amidase activity"/>
    <property type="evidence" value="ECO:0007669"/>
    <property type="project" value="InterPro"/>
</dbReference>
<dbReference type="InterPro" id="IPR036505">
    <property type="entry name" value="Amidase/PGRP_sf"/>
</dbReference>
<gene>
    <name evidence="4" type="ORF">QE152_g4582</name>
</gene>
<dbReference type="Gene3D" id="3.40.80.10">
    <property type="entry name" value="Peptidoglycan recognition protein-like"/>
    <property type="match status" value="1"/>
</dbReference>
<dbReference type="AlphaFoldDB" id="A0AAW1N0H6"/>
<comment type="caution">
    <text evidence="4">The sequence shown here is derived from an EMBL/GenBank/DDBJ whole genome shotgun (WGS) entry which is preliminary data.</text>
</comment>
<evidence type="ECO:0000256" key="3">
    <source>
        <dbReference type="SAM" id="Phobius"/>
    </source>
</evidence>
<dbReference type="PANTHER" id="PTHR11022:SF41">
    <property type="entry name" value="PEPTIDOGLYCAN-RECOGNITION PROTEIN LC-RELATED"/>
    <property type="match status" value="1"/>
</dbReference>
<name>A0AAW1N0H6_POPJA</name>
<keyword evidence="1" id="KW-0399">Innate immunity</keyword>
<evidence type="ECO:0000313" key="4">
    <source>
        <dbReference type="EMBL" id="KAK9752004.1"/>
    </source>
</evidence>
<evidence type="ECO:0000313" key="5">
    <source>
        <dbReference type="Proteomes" id="UP001458880"/>
    </source>
</evidence>
<dbReference type="EMBL" id="JASPKY010000024">
    <property type="protein sequence ID" value="KAK9752004.1"/>
    <property type="molecule type" value="Genomic_DNA"/>
</dbReference>
<keyword evidence="2" id="KW-0391">Immunity</keyword>
<organism evidence="4 5">
    <name type="scientific">Popillia japonica</name>
    <name type="common">Japanese beetle</name>
    <dbReference type="NCBI Taxonomy" id="7064"/>
    <lineage>
        <taxon>Eukaryota</taxon>
        <taxon>Metazoa</taxon>
        <taxon>Ecdysozoa</taxon>
        <taxon>Arthropoda</taxon>
        <taxon>Hexapoda</taxon>
        <taxon>Insecta</taxon>
        <taxon>Pterygota</taxon>
        <taxon>Neoptera</taxon>
        <taxon>Endopterygota</taxon>
        <taxon>Coleoptera</taxon>
        <taxon>Polyphaga</taxon>
        <taxon>Scarabaeiformia</taxon>
        <taxon>Scarabaeidae</taxon>
        <taxon>Rutelinae</taxon>
        <taxon>Popillia</taxon>
    </lineage>
</organism>
<accession>A0AAW1N0H6</accession>
<keyword evidence="3" id="KW-0472">Membrane</keyword>
<dbReference type="InterPro" id="IPR015510">
    <property type="entry name" value="PGRP"/>
</dbReference>
<sequence length="193" mass="22135">MVKIIEFNATEQLPQVVHVIYTKNQHEDKGRRKWFQNITNTQIFIGIAVMIYLTAAISYLAFISITGIRVSNNTTEESSTEFVSKDIPIPIRIISLEVQNLSLVENGWRRQQEMASMHSKYRSPTLSSITQPPKVVPHFPNQRNMDSNGWADIGYNFLIGGDGYIFQGRGWDKLGAHVKSFNNLLKNYSKLEW</sequence>
<dbReference type="InterPro" id="IPR002502">
    <property type="entry name" value="Amidase_domain"/>
</dbReference>
<reference evidence="4 5" key="1">
    <citation type="journal article" date="2024" name="BMC Genomics">
        <title>De novo assembly and annotation of Popillia japonica's genome with initial clues to its potential as an invasive pest.</title>
        <authorList>
            <person name="Cucini C."/>
            <person name="Boschi S."/>
            <person name="Funari R."/>
            <person name="Cardaioli E."/>
            <person name="Iannotti N."/>
            <person name="Marturano G."/>
            <person name="Paoli F."/>
            <person name="Bruttini M."/>
            <person name="Carapelli A."/>
            <person name="Frati F."/>
            <person name="Nardi F."/>
        </authorList>
    </citation>
    <scope>NUCLEOTIDE SEQUENCE [LARGE SCALE GENOMIC DNA]</scope>
    <source>
        <strain evidence="4">DMR45628</strain>
    </source>
</reference>
<keyword evidence="3" id="KW-1133">Transmembrane helix</keyword>
<keyword evidence="5" id="KW-1185">Reference proteome</keyword>
<dbReference type="Proteomes" id="UP001458880">
    <property type="component" value="Unassembled WGS sequence"/>
</dbReference>
<dbReference type="PANTHER" id="PTHR11022">
    <property type="entry name" value="PEPTIDOGLYCAN RECOGNITION PROTEIN"/>
    <property type="match status" value="1"/>
</dbReference>
<dbReference type="GO" id="GO:0045087">
    <property type="term" value="P:innate immune response"/>
    <property type="evidence" value="ECO:0007669"/>
    <property type="project" value="UniProtKB-KW"/>
</dbReference>
<dbReference type="SUPFAM" id="SSF55846">
    <property type="entry name" value="N-acetylmuramoyl-L-alanine amidase-like"/>
    <property type="match status" value="1"/>
</dbReference>
<dbReference type="CDD" id="cd06583">
    <property type="entry name" value="PGRP"/>
    <property type="match status" value="1"/>
</dbReference>
<proteinExistence type="predicted"/>
<evidence type="ECO:0000256" key="2">
    <source>
        <dbReference type="ARBA" id="ARBA00022859"/>
    </source>
</evidence>
<protein>
    <submittedName>
        <fullName evidence="4">Uncharacterized protein</fullName>
    </submittedName>
</protein>
<dbReference type="GO" id="GO:0009253">
    <property type="term" value="P:peptidoglycan catabolic process"/>
    <property type="evidence" value="ECO:0007669"/>
    <property type="project" value="InterPro"/>
</dbReference>
<feature type="transmembrane region" description="Helical" evidence="3">
    <location>
        <begin position="43"/>
        <end position="62"/>
    </location>
</feature>